<protein>
    <submittedName>
        <fullName evidence="4">Ankyrin repeat domain-containing protein</fullName>
    </submittedName>
</protein>
<dbReference type="Pfam" id="PF00023">
    <property type="entry name" value="Ank"/>
    <property type="match status" value="1"/>
</dbReference>
<dbReference type="EMBL" id="JACRIW010000088">
    <property type="protein sequence ID" value="MBI5170275.1"/>
    <property type="molecule type" value="Genomic_DNA"/>
</dbReference>
<dbReference type="AlphaFoldDB" id="A0A933W2P2"/>
<dbReference type="SMART" id="SM00248">
    <property type="entry name" value="ANK"/>
    <property type="match status" value="4"/>
</dbReference>
<dbReference type="PROSITE" id="PS50088">
    <property type="entry name" value="ANK_REPEAT"/>
    <property type="match status" value="3"/>
</dbReference>
<feature type="repeat" description="ANK" evidence="3">
    <location>
        <begin position="163"/>
        <end position="195"/>
    </location>
</feature>
<proteinExistence type="predicted"/>
<dbReference type="SUPFAM" id="SSF48403">
    <property type="entry name" value="Ankyrin repeat"/>
    <property type="match status" value="1"/>
</dbReference>
<gene>
    <name evidence="4" type="ORF">HZA61_12375</name>
</gene>
<evidence type="ECO:0000313" key="5">
    <source>
        <dbReference type="Proteomes" id="UP000696931"/>
    </source>
</evidence>
<dbReference type="PRINTS" id="PR01415">
    <property type="entry name" value="ANKYRIN"/>
</dbReference>
<dbReference type="Proteomes" id="UP000696931">
    <property type="component" value="Unassembled WGS sequence"/>
</dbReference>
<comment type="caution">
    <text evidence="4">The sequence shown here is derived from an EMBL/GenBank/DDBJ whole genome shotgun (WGS) entry which is preliminary data.</text>
</comment>
<sequence length="222" mass="22889">MTPNDTELITLLKAGDTAGALALLAARPLAARERDASGVSPLMWSLYLRQGEVSEALRAALPELDVFEAVSTGDAARVATLLSADRSLARARSGDGFTALHFAAFFSRPELAASLLAAGADPAAVADNPMRVQPLHSAAAARSLETCRVLLESGAPPDAAQHQGWTALMSAAQHGLEPLVDLLLAHGARLDVRAGDGRTAAELATAAGHHELAARLTPPSVA</sequence>
<evidence type="ECO:0000256" key="1">
    <source>
        <dbReference type="ARBA" id="ARBA00022737"/>
    </source>
</evidence>
<feature type="repeat" description="ANK" evidence="3">
    <location>
        <begin position="130"/>
        <end position="162"/>
    </location>
</feature>
<dbReference type="InterPro" id="IPR002110">
    <property type="entry name" value="Ankyrin_rpt"/>
</dbReference>
<keyword evidence="2 3" id="KW-0040">ANK repeat</keyword>
<feature type="repeat" description="ANK" evidence="3">
    <location>
        <begin position="95"/>
        <end position="127"/>
    </location>
</feature>
<dbReference type="PANTHER" id="PTHR24201">
    <property type="entry name" value="ANK_REP_REGION DOMAIN-CONTAINING PROTEIN"/>
    <property type="match status" value="1"/>
</dbReference>
<dbReference type="InterPro" id="IPR050776">
    <property type="entry name" value="Ank_Repeat/CDKN_Inhibitor"/>
</dbReference>
<dbReference type="PANTHER" id="PTHR24201:SF15">
    <property type="entry name" value="ANKYRIN REPEAT DOMAIN-CONTAINING PROTEIN 66"/>
    <property type="match status" value="1"/>
</dbReference>
<evidence type="ECO:0000256" key="2">
    <source>
        <dbReference type="ARBA" id="ARBA00023043"/>
    </source>
</evidence>
<evidence type="ECO:0000313" key="4">
    <source>
        <dbReference type="EMBL" id="MBI5170275.1"/>
    </source>
</evidence>
<dbReference type="InterPro" id="IPR036770">
    <property type="entry name" value="Ankyrin_rpt-contain_sf"/>
</dbReference>
<accession>A0A933W2P2</accession>
<organism evidence="4 5">
    <name type="scientific">Eiseniibacteriota bacterium</name>
    <dbReference type="NCBI Taxonomy" id="2212470"/>
    <lineage>
        <taxon>Bacteria</taxon>
        <taxon>Candidatus Eiseniibacteriota</taxon>
    </lineage>
</organism>
<dbReference type="Pfam" id="PF12796">
    <property type="entry name" value="Ank_2"/>
    <property type="match status" value="1"/>
</dbReference>
<dbReference type="Gene3D" id="1.25.40.20">
    <property type="entry name" value="Ankyrin repeat-containing domain"/>
    <property type="match status" value="1"/>
</dbReference>
<dbReference type="PROSITE" id="PS50297">
    <property type="entry name" value="ANK_REP_REGION"/>
    <property type="match status" value="2"/>
</dbReference>
<name>A0A933W2P2_UNCEI</name>
<reference evidence="4" key="1">
    <citation type="submission" date="2020-07" db="EMBL/GenBank/DDBJ databases">
        <title>Huge and variable diversity of episymbiotic CPR bacteria and DPANN archaea in groundwater ecosystems.</title>
        <authorList>
            <person name="He C.Y."/>
            <person name="Keren R."/>
            <person name="Whittaker M."/>
            <person name="Farag I.F."/>
            <person name="Doudna J."/>
            <person name="Cate J.H.D."/>
            <person name="Banfield J.F."/>
        </authorList>
    </citation>
    <scope>NUCLEOTIDE SEQUENCE</scope>
    <source>
        <strain evidence="4">NC_groundwater_1813_Pr3_B-0.1um_71_17</strain>
    </source>
</reference>
<keyword evidence="1" id="KW-0677">Repeat</keyword>
<evidence type="ECO:0000256" key="3">
    <source>
        <dbReference type="PROSITE-ProRule" id="PRU00023"/>
    </source>
</evidence>